<gene>
    <name evidence="2" type="ORF">CLODIP_2_CD15136</name>
</gene>
<comment type="caution">
    <text evidence="2">The sequence shown here is derived from an EMBL/GenBank/DDBJ whole genome shotgun (WGS) entry which is preliminary data.</text>
</comment>
<name>A0A8S1DX96_9INSE</name>
<keyword evidence="3" id="KW-1185">Reference proteome</keyword>
<evidence type="ECO:0000256" key="1">
    <source>
        <dbReference type="SAM" id="MobiDB-lite"/>
    </source>
</evidence>
<organism evidence="2 3">
    <name type="scientific">Cloeon dipterum</name>
    <dbReference type="NCBI Taxonomy" id="197152"/>
    <lineage>
        <taxon>Eukaryota</taxon>
        <taxon>Metazoa</taxon>
        <taxon>Ecdysozoa</taxon>
        <taxon>Arthropoda</taxon>
        <taxon>Hexapoda</taxon>
        <taxon>Insecta</taxon>
        <taxon>Pterygota</taxon>
        <taxon>Palaeoptera</taxon>
        <taxon>Ephemeroptera</taxon>
        <taxon>Pisciforma</taxon>
        <taxon>Baetidae</taxon>
        <taxon>Cloeon</taxon>
    </lineage>
</organism>
<reference evidence="2 3" key="1">
    <citation type="submission" date="2020-04" db="EMBL/GenBank/DDBJ databases">
        <authorList>
            <person name="Alioto T."/>
            <person name="Alioto T."/>
            <person name="Gomez Garrido J."/>
        </authorList>
    </citation>
    <scope>NUCLEOTIDE SEQUENCE [LARGE SCALE GENOMIC DNA]</scope>
</reference>
<dbReference type="AlphaFoldDB" id="A0A8S1DX96"/>
<dbReference type="EMBL" id="CADEPI010000887">
    <property type="protein sequence ID" value="CAB3388741.1"/>
    <property type="molecule type" value="Genomic_DNA"/>
</dbReference>
<protein>
    <submittedName>
        <fullName evidence="2">Uncharacterized protein</fullName>
    </submittedName>
</protein>
<accession>A0A8S1DX96</accession>
<dbReference type="Proteomes" id="UP000494165">
    <property type="component" value="Unassembled WGS sequence"/>
</dbReference>
<sequence>MKITCSWPRSGLDGQSQAKRSQWHPPRLTGQDSGGGWLRLQGGDSPLGTSDDAGTATASCWRESRRGSNQWWRHARRY</sequence>
<evidence type="ECO:0000313" key="2">
    <source>
        <dbReference type="EMBL" id="CAB3388741.1"/>
    </source>
</evidence>
<feature type="region of interest" description="Disordered" evidence="1">
    <location>
        <begin position="1"/>
        <end position="78"/>
    </location>
</feature>
<evidence type="ECO:0000313" key="3">
    <source>
        <dbReference type="Proteomes" id="UP000494165"/>
    </source>
</evidence>
<proteinExistence type="predicted"/>